<comment type="similarity">
    <text evidence="1">Belongs to the glycosyl hydrolase 39 family.</text>
</comment>
<keyword evidence="3" id="KW-0326">Glycosidase</keyword>
<feature type="chain" id="PRO_5020858272" evidence="4">
    <location>
        <begin position="29"/>
        <end position="921"/>
    </location>
</feature>
<dbReference type="EMBL" id="SODF01000002">
    <property type="protein sequence ID" value="TDW19321.1"/>
    <property type="molecule type" value="Genomic_DNA"/>
</dbReference>
<dbReference type="Proteomes" id="UP000295447">
    <property type="component" value="Unassembled WGS sequence"/>
</dbReference>
<gene>
    <name evidence="7" type="ORF">EV650_5927</name>
</gene>
<feature type="domain" description="Carbohydrate-binding" evidence="6">
    <location>
        <begin position="752"/>
        <end position="915"/>
    </location>
</feature>
<dbReference type="PANTHER" id="PTHR12631:SF10">
    <property type="entry name" value="BETA-XYLOSIDASE-LIKE PROTEIN-RELATED"/>
    <property type="match status" value="1"/>
</dbReference>
<dbReference type="PANTHER" id="PTHR12631">
    <property type="entry name" value="ALPHA-L-IDURONIDASE"/>
    <property type="match status" value="1"/>
</dbReference>
<organism evidence="7 8">
    <name type="scientific">Kribbella kalugense</name>
    <dbReference type="NCBI Taxonomy" id="2512221"/>
    <lineage>
        <taxon>Bacteria</taxon>
        <taxon>Bacillati</taxon>
        <taxon>Actinomycetota</taxon>
        <taxon>Actinomycetes</taxon>
        <taxon>Propionibacteriales</taxon>
        <taxon>Kribbellaceae</taxon>
        <taxon>Kribbella</taxon>
    </lineage>
</organism>
<dbReference type="InterPro" id="IPR017853">
    <property type="entry name" value="GH"/>
</dbReference>
<dbReference type="SUPFAM" id="SSF117070">
    <property type="entry name" value="LEA14-like"/>
    <property type="match status" value="1"/>
</dbReference>
<dbReference type="OrthoDB" id="5242547at2"/>
<dbReference type="InterPro" id="IPR051923">
    <property type="entry name" value="Glycosyl_Hydrolase_39"/>
</dbReference>
<comment type="caution">
    <text evidence="7">The sequence shown here is derived from an EMBL/GenBank/DDBJ whole genome shotgun (WGS) entry which is preliminary data.</text>
</comment>
<dbReference type="SUPFAM" id="SSF49344">
    <property type="entry name" value="CBD9-like"/>
    <property type="match status" value="1"/>
</dbReference>
<evidence type="ECO:0000256" key="3">
    <source>
        <dbReference type="ARBA" id="ARBA00023295"/>
    </source>
</evidence>
<keyword evidence="2 7" id="KW-0378">Hydrolase</keyword>
<dbReference type="Pfam" id="PF06452">
    <property type="entry name" value="CBM9_1"/>
    <property type="match status" value="1"/>
</dbReference>
<evidence type="ECO:0000256" key="2">
    <source>
        <dbReference type="ARBA" id="ARBA00022801"/>
    </source>
</evidence>
<dbReference type="InterPro" id="IPR049166">
    <property type="entry name" value="GH39_cat"/>
</dbReference>
<dbReference type="SUPFAM" id="SSF51445">
    <property type="entry name" value="(Trans)glycosidases"/>
    <property type="match status" value="1"/>
</dbReference>
<dbReference type="Pfam" id="PF01229">
    <property type="entry name" value="Glyco_hydro_39"/>
    <property type="match status" value="1"/>
</dbReference>
<sequence length="921" mass="95794">MTRRRSGAVSLLTAGLLLAAVLQSPAGAATTAAPTLTITPTTVGNTFTVGQQVKLGFSTDATTVNWTVRDAGGTEVAKGSASAASLNGQLALSISTPGWYQTDLTAVGSDGTTTLGGTDFAVLTPHDFSTSTDTRIGVAGALGFSSASNPGLESVPLMANGGISTDRDEAFWSAAETTKGVIQFPQKVKDYKAALDANHVDFLNILDYGNTLYYPDEAPSTDEQREAFTRYAVAAVDQFGTEHTTYELWNEWNLRDPNGAAKASPENYVALLKMVSAAVRAKHPDVKLTGPSLAVINDWQGWFTKFADLGGLDYVDAVTIHPYVQPLDPEASVTYMNTIRSIMTAHGSNKPIYITEQGWATGTNPSAVSEPAQARDLVRGQLLSYGAGVARYSSYNFMDSGTDPSNVEHRFGLVRNRLDSRGALVPKPSYVATAVLARQIDELPLIGETRFGTNGYDVSFDAGGGQSVHAVWSATPGVVAATAPAGSTVQVTNLYGVETTLTADAGGHVWVSAGPDPVYLRGAITGAMLPSSRFALAVAPEIAGDPATGTLSFTNPDQVTHSFTVTAGGADTTGTVAAGATATAPVTYPAQDSTGSRTYSAKVSVDGQAVALVSATGTATPPLSVTASHVLNGSGKDLLRFRVTNASSHPLKLAGLDWASGTKSGTLFAGCTIAAHSTREADVPLTLTAASTWSATLRRTGATDIKASGTLTPVSAPTIAKRHTVKLDGVIDPVVARQPAIALEGTGTPPVTGWGGPSDLSGSLWITHDDNNLYLSAKLTDDVFSQPNRDGNIWGGDGLQLGMTAGAPGETTQTQEIGAALTDAGPVDTWRWTPTTQAGTPPGVQAKVVRDEAAHTTTYEIAIPWTTVGFAAKDRLLSTTVVINENDGTGRRGWLTWGKGVAETKNPAMFNAVRLDPAAAK</sequence>
<feature type="domain" description="Glycosyl hydrolases family 39 N-terminal catalytic" evidence="5">
    <location>
        <begin position="244"/>
        <end position="442"/>
    </location>
</feature>
<reference evidence="7 8" key="1">
    <citation type="submission" date="2019-03" db="EMBL/GenBank/DDBJ databases">
        <title>Genomic Encyclopedia of Type Strains, Phase III (KMG-III): the genomes of soil and plant-associated and newly described type strains.</title>
        <authorList>
            <person name="Whitman W."/>
        </authorList>
    </citation>
    <scope>NUCLEOTIDE SEQUENCE [LARGE SCALE GENOMIC DNA]</scope>
    <source>
        <strain evidence="7 8">VKM Ac-2570</strain>
    </source>
</reference>
<evidence type="ECO:0000259" key="6">
    <source>
        <dbReference type="Pfam" id="PF06452"/>
    </source>
</evidence>
<accession>A0A4R7ZR78</accession>
<evidence type="ECO:0000313" key="7">
    <source>
        <dbReference type="EMBL" id="TDW19321.1"/>
    </source>
</evidence>
<dbReference type="Gene3D" id="2.60.40.1190">
    <property type="match status" value="1"/>
</dbReference>
<name>A0A4R7ZR78_9ACTN</name>
<evidence type="ECO:0000259" key="5">
    <source>
        <dbReference type="Pfam" id="PF01229"/>
    </source>
</evidence>
<proteinExistence type="inferred from homology"/>
<evidence type="ECO:0000256" key="4">
    <source>
        <dbReference type="SAM" id="SignalP"/>
    </source>
</evidence>
<dbReference type="GO" id="GO:0016052">
    <property type="term" value="P:carbohydrate catabolic process"/>
    <property type="evidence" value="ECO:0007669"/>
    <property type="project" value="InterPro"/>
</dbReference>
<dbReference type="Gene3D" id="3.20.20.80">
    <property type="entry name" value="Glycosidases"/>
    <property type="match status" value="1"/>
</dbReference>
<evidence type="ECO:0000313" key="8">
    <source>
        <dbReference type="Proteomes" id="UP000295447"/>
    </source>
</evidence>
<dbReference type="GO" id="GO:0004553">
    <property type="term" value="F:hydrolase activity, hydrolyzing O-glycosyl compounds"/>
    <property type="evidence" value="ECO:0007669"/>
    <property type="project" value="InterPro"/>
</dbReference>
<dbReference type="CDD" id="cd09621">
    <property type="entry name" value="CBM9_like_5"/>
    <property type="match status" value="1"/>
</dbReference>
<keyword evidence="8" id="KW-1185">Reference proteome</keyword>
<protein>
    <submittedName>
        <fullName evidence="7">Glycosyl hydrolase family 39</fullName>
    </submittedName>
</protein>
<evidence type="ECO:0000256" key="1">
    <source>
        <dbReference type="ARBA" id="ARBA00008875"/>
    </source>
</evidence>
<dbReference type="AlphaFoldDB" id="A0A4R7ZR78"/>
<keyword evidence="4" id="KW-0732">Signal</keyword>
<dbReference type="GO" id="GO:0030246">
    <property type="term" value="F:carbohydrate binding"/>
    <property type="evidence" value="ECO:0007669"/>
    <property type="project" value="InterPro"/>
</dbReference>
<dbReference type="RefSeq" id="WP_134122200.1">
    <property type="nucleotide sequence ID" value="NZ_SODF01000002.1"/>
</dbReference>
<dbReference type="InterPro" id="IPR010502">
    <property type="entry name" value="Carb-bd_dom_fam9"/>
</dbReference>
<feature type="signal peptide" evidence="4">
    <location>
        <begin position="1"/>
        <end position="28"/>
    </location>
</feature>